<dbReference type="PROSITE" id="PS50106">
    <property type="entry name" value="PDZ"/>
    <property type="match status" value="1"/>
</dbReference>
<dbReference type="InterPro" id="IPR036034">
    <property type="entry name" value="PDZ_sf"/>
</dbReference>
<proteinExistence type="inferred from homology"/>
<gene>
    <name evidence="7" type="ORF">UX22_C0012G0023</name>
</gene>
<dbReference type="GO" id="GO:0008236">
    <property type="term" value="F:serine-type peptidase activity"/>
    <property type="evidence" value="ECO:0007669"/>
    <property type="project" value="UniProtKB-KW"/>
</dbReference>
<dbReference type="InterPro" id="IPR041489">
    <property type="entry name" value="PDZ_6"/>
</dbReference>
<dbReference type="InterPro" id="IPR001478">
    <property type="entry name" value="PDZ"/>
</dbReference>
<evidence type="ECO:0000256" key="3">
    <source>
        <dbReference type="ARBA" id="ARBA00022801"/>
    </source>
</evidence>
<evidence type="ECO:0000256" key="1">
    <source>
        <dbReference type="ARBA" id="ARBA00009179"/>
    </source>
</evidence>
<dbReference type="Gene3D" id="2.30.42.10">
    <property type="match status" value="1"/>
</dbReference>
<dbReference type="Pfam" id="PF03572">
    <property type="entry name" value="Peptidase_S41"/>
    <property type="match status" value="1"/>
</dbReference>
<evidence type="ECO:0000256" key="2">
    <source>
        <dbReference type="ARBA" id="ARBA00022670"/>
    </source>
</evidence>
<accession>A0A0G1N3M2</accession>
<dbReference type="CDD" id="cd07560">
    <property type="entry name" value="Peptidase_S41_CPP"/>
    <property type="match status" value="1"/>
</dbReference>
<keyword evidence="3 5" id="KW-0378">Hydrolase</keyword>
<dbReference type="Proteomes" id="UP000034727">
    <property type="component" value="Unassembled WGS sequence"/>
</dbReference>
<dbReference type="PANTHER" id="PTHR32060">
    <property type="entry name" value="TAIL-SPECIFIC PROTEASE"/>
    <property type="match status" value="1"/>
</dbReference>
<dbReference type="PANTHER" id="PTHR32060:SF30">
    <property type="entry name" value="CARBOXY-TERMINAL PROCESSING PROTEASE CTPA"/>
    <property type="match status" value="1"/>
</dbReference>
<reference evidence="7 8" key="1">
    <citation type="journal article" date="2015" name="Nature">
        <title>rRNA introns, odd ribosomes, and small enigmatic genomes across a large radiation of phyla.</title>
        <authorList>
            <person name="Brown C.T."/>
            <person name="Hug L.A."/>
            <person name="Thomas B.C."/>
            <person name="Sharon I."/>
            <person name="Castelle C.J."/>
            <person name="Singh A."/>
            <person name="Wilkins M.J."/>
            <person name="Williams K.H."/>
            <person name="Banfield J.F."/>
        </authorList>
    </citation>
    <scope>NUCLEOTIDE SEQUENCE [LARGE SCALE GENOMIC DNA]</scope>
</reference>
<evidence type="ECO:0000256" key="4">
    <source>
        <dbReference type="ARBA" id="ARBA00022825"/>
    </source>
</evidence>
<dbReference type="InterPro" id="IPR005151">
    <property type="entry name" value="Tail-specific_protease"/>
</dbReference>
<dbReference type="AlphaFoldDB" id="A0A0G1N3M2"/>
<sequence length="411" mass="44824">MKNHFRGKISVKLAFAGVGSVIALSFCFGVWFGKTGKTVETLPVANAQSEAAFNADFSLFWDSVKLIKNKYFDANKVTDEQILYGAIRGAFQSLNDPYSTFFEPSDAKKFHEDLEGVFGGIGAEIGLKNGQIVIVAPLKGNPAEKAGFKAGDRILEVNGTSTAGLAVEDAVKIIRGQPDTVVKLLIMRDGWSDAKEFEITRAIINVPTLEWETKEGNIVYLKLHNFNSNLPDLMYLSAISMLMQRPNGIVLDLRNNPGGFLDVSIDTASWFLQRGKTVVRERFNANSEDRYIANGNASLSQIPIVVLINGGSASASEILAGALRDARGAKLVGEKTFGKGTVQEVRDLRNGSSVKISIAEWLTPNGDSINNKGLNPDYEVKLTEDDTNNGVDPQLDKALEVLKEELKTFAR</sequence>
<evidence type="ECO:0000256" key="5">
    <source>
        <dbReference type="RuleBase" id="RU004404"/>
    </source>
</evidence>
<dbReference type="FunFam" id="2.30.42.10:FF:000063">
    <property type="entry name" value="Peptidase, S41 family"/>
    <property type="match status" value="1"/>
</dbReference>
<keyword evidence="4 5" id="KW-0720">Serine protease</keyword>
<evidence type="ECO:0000259" key="6">
    <source>
        <dbReference type="PROSITE" id="PS50106"/>
    </source>
</evidence>
<dbReference type="SMART" id="SM00245">
    <property type="entry name" value="TSPc"/>
    <property type="match status" value="1"/>
</dbReference>
<dbReference type="Gene3D" id="3.30.750.44">
    <property type="match status" value="1"/>
</dbReference>
<dbReference type="InterPro" id="IPR055210">
    <property type="entry name" value="CtpA/B_N"/>
</dbReference>
<comment type="similarity">
    <text evidence="1 5">Belongs to the peptidase S41A family.</text>
</comment>
<protein>
    <submittedName>
        <fullName evidence="7">Carboxyl-terminal protease</fullName>
    </submittedName>
</protein>
<dbReference type="GO" id="GO:0006508">
    <property type="term" value="P:proteolysis"/>
    <property type="evidence" value="ECO:0007669"/>
    <property type="project" value="UniProtKB-KW"/>
</dbReference>
<organism evidence="7 8">
    <name type="scientific">Candidatus Jorgensenbacteria bacterium GW2011_GWA2_45_9</name>
    <dbReference type="NCBI Taxonomy" id="1618663"/>
    <lineage>
        <taxon>Bacteria</taxon>
        <taxon>Candidatus Joergenseniibacteriota</taxon>
    </lineage>
</organism>
<dbReference type="GO" id="GO:0030288">
    <property type="term" value="C:outer membrane-bounded periplasmic space"/>
    <property type="evidence" value="ECO:0007669"/>
    <property type="project" value="TreeGrafter"/>
</dbReference>
<dbReference type="InterPro" id="IPR004447">
    <property type="entry name" value="Peptidase_S41A"/>
</dbReference>
<dbReference type="SMART" id="SM00228">
    <property type="entry name" value="PDZ"/>
    <property type="match status" value="1"/>
</dbReference>
<dbReference type="Gene3D" id="3.90.226.10">
    <property type="entry name" value="2-enoyl-CoA Hydratase, Chain A, domain 1"/>
    <property type="match status" value="1"/>
</dbReference>
<feature type="domain" description="PDZ" evidence="6">
    <location>
        <begin position="119"/>
        <end position="189"/>
    </location>
</feature>
<comment type="caution">
    <text evidence="7">The sequence shown here is derived from an EMBL/GenBank/DDBJ whole genome shotgun (WGS) entry which is preliminary data.</text>
</comment>
<dbReference type="InterPro" id="IPR029045">
    <property type="entry name" value="ClpP/crotonase-like_dom_sf"/>
</dbReference>
<dbReference type="SUPFAM" id="SSF50156">
    <property type="entry name" value="PDZ domain-like"/>
    <property type="match status" value="1"/>
</dbReference>
<dbReference type="Pfam" id="PF22694">
    <property type="entry name" value="CtpB_N-like"/>
    <property type="match status" value="1"/>
</dbReference>
<dbReference type="EMBL" id="LCLJ01000012">
    <property type="protein sequence ID" value="KKU15104.1"/>
    <property type="molecule type" value="Genomic_DNA"/>
</dbReference>
<dbReference type="Pfam" id="PF17820">
    <property type="entry name" value="PDZ_6"/>
    <property type="match status" value="1"/>
</dbReference>
<dbReference type="SUPFAM" id="SSF52096">
    <property type="entry name" value="ClpP/crotonase"/>
    <property type="match status" value="1"/>
</dbReference>
<evidence type="ECO:0000313" key="8">
    <source>
        <dbReference type="Proteomes" id="UP000034727"/>
    </source>
</evidence>
<dbReference type="NCBIfam" id="TIGR00225">
    <property type="entry name" value="prc"/>
    <property type="match status" value="1"/>
</dbReference>
<evidence type="ECO:0000313" key="7">
    <source>
        <dbReference type="EMBL" id="KKU15104.1"/>
    </source>
</evidence>
<name>A0A0G1N3M2_9BACT</name>
<keyword evidence="2 5" id="KW-0645">Protease</keyword>
<dbReference type="CDD" id="cd06782">
    <property type="entry name" value="cpPDZ_CPP-like"/>
    <property type="match status" value="1"/>
</dbReference>
<dbReference type="GO" id="GO:0004175">
    <property type="term" value="F:endopeptidase activity"/>
    <property type="evidence" value="ECO:0007669"/>
    <property type="project" value="TreeGrafter"/>
</dbReference>
<dbReference type="GO" id="GO:0007165">
    <property type="term" value="P:signal transduction"/>
    <property type="evidence" value="ECO:0007669"/>
    <property type="project" value="TreeGrafter"/>
</dbReference>